<dbReference type="PANTHER" id="PTHR38753:SF1">
    <property type="entry name" value="SLR1441 PROTEIN"/>
    <property type="match status" value="1"/>
</dbReference>
<sequence>MGMSVSLYRKLQTVTPDLREVLLSLFEEVERNREESVSKKEFVELKAVVRELADAQLKTDKQLSVLTSKVEDLAEAQKRTEVRLEELAEAQKRTEVRLGELAEAQKRTEIRLDALTGKVEELAEAQRRTEVRLEELAEAQKRTEVRLEELAEAQKRTEIRLDALTGKVGELAEAQRRTEVRLDALAGKVEELAEAQTRTEKEVASLARGLKGTREQLGGLSKSMAYALENEAYRKLPAYLASVHGIRVRERIVRADVADEEINFFARAEKDGKPVILVGESVLRLDDASKLKSLLDKVEKVGSVYGDELVPILVTHFAKPKVLEKARQAGICVVQSFEWNDNP</sequence>
<gene>
    <name evidence="2" type="ORF">ENS06_01055</name>
</gene>
<evidence type="ECO:0000313" key="2">
    <source>
        <dbReference type="EMBL" id="HFK95894.1"/>
    </source>
</evidence>
<comment type="caution">
    <text evidence="2">The sequence shown here is derived from an EMBL/GenBank/DDBJ whole genome shotgun (WGS) entry which is preliminary data.</text>
</comment>
<evidence type="ECO:0000256" key="1">
    <source>
        <dbReference type="SAM" id="Coils"/>
    </source>
</evidence>
<proteinExistence type="predicted"/>
<organism evidence="2">
    <name type="scientific">Desulfacinum infernum</name>
    <dbReference type="NCBI Taxonomy" id="35837"/>
    <lineage>
        <taxon>Bacteria</taxon>
        <taxon>Pseudomonadati</taxon>
        <taxon>Thermodesulfobacteriota</taxon>
        <taxon>Syntrophobacteria</taxon>
        <taxon>Syntrophobacterales</taxon>
        <taxon>Syntrophobacteraceae</taxon>
        <taxon>Desulfacinum</taxon>
    </lineage>
</organism>
<name>A0A831ZQF8_9BACT</name>
<reference evidence="2" key="1">
    <citation type="journal article" date="2020" name="mSystems">
        <title>Genome- and Community-Level Interaction Insights into Carbon Utilization and Element Cycling Functions of Hydrothermarchaeota in Hydrothermal Sediment.</title>
        <authorList>
            <person name="Zhou Z."/>
            <person name="Liu Y."/>
            <person name="Xu W."/>
            <person name="Pan J."/>
            <person name="Luo Z.H."/>
            <person name="Li M."/>
        </authorList>
    </citation>
    <scope>NUCLEOTIDE SEQUENCE [LARGE SCALE GENOMIC DNA]</scope>
    <source>
        <strain evidence="2">SpSt-456</strain>
    </source>
</reference>
<keyword evidence="1" id="KW-0175">Coiled coil</keyword>
<dbReference type="AlphaFoldDB" id="A0A831ZQF8"/>
<accession>A0A831ZQF8</accession>
<dbReference type="EMBL" id="DSTK01000005">
    <property type="protein sequence ID" value="HFK95894.1"/>
    <property type="molecule type" value="Genomic_DNA"/>
</dbReference>
<feature type="coiled-coil region" evidence="1">
    <location>
        <begin position="70"/>
        <end position="202"/>
    </location>
</feature>
<dbReference type="PANTHER" id="PTHR38753">
    <property type="entry name" value="SLR1441 PROTEIN"/>
    <property type="match status" value="1"/>
</dbReference>
<protein>
    <submittedName>
        <fullName evidence="2">Uncharacterized protein</fullName>
    </submittedName>
</protein>